<name>A0A1Z4C3L0_9GAMM</name>
<dbReference type="InterPro" id="IPR010751">
    <property type="entry name" value="TrfA"/>
</dbReference>
<feature type="compositionally biased region" description="Polar residues" evidence="1">
    <location>
        <begin position="334"/>
        <end position="346"/>
    </location>
</feature>
<accession>A0A1Z4C3L0</accession>
<evidence type="ECO:0000313" key="4">
    <source>
        <dbReference type="Proteomes" id="UP000197019"/>
    </source>
</evidence>
<feature type="domain" description="DnaA N-terminal" evidence="2">
    <location>
        <begin position="7"/>
        <end position="57"/>
    </location>
</feature>
<sequence length="353" mass="39544">MTDQTDQVKKQLKAMHGEAVYISWFESLELVQDENKIIIVAATNFIAQKIKQNYLTSFQIAVNASISGINKIEIITAEQAEKSPNISTNSPLKTIQLELWDNDKRASPNAFFRSALFPAMNPKQKENRPFVKANKVFSIGGVVVEFTGEQFDQSDLDIYLELLNMAKPLPLGTELKFSAHSLLKALGIATGGKEHKRLHAVLIRLCSGVIDITDHKKRYFGQLLHGGIRDELTQNYEISINPKFATIFNGGNWASVDKQERQALGRNSTAKGLHAYYSSHVMPSFHKFETLASLLGLKNNDKAGIKRTLIKAHDELKETGFLSGYELNEDGDSIKTNRNHSPSQNRFLIKKAK</sequence>
<protein>
    <submittedName>
        <fullName evidence="3">TrfA family protein</fullName>
    </submittedName>
</protein>
<organism evidence="3 4">
    <name type="scientific">Methylovulum psychrotolerans</name>
    <dbReference type="NCBI Taxonomy" id="1704499"/>
    <lineage>
        <taxon>Bacteria</taxon>
        <taxon>Pseudomonadati</taxon>
        <taxon>Pseudomonadota</taxon>
        <taxon>Gammaproteobacteria</taxon>
        <taxon>Methylococcales</taxon>
        <taxon>Methylococcaceae</taxon>
        <taxon>Methylovulum</taxon>
    </lineage>
</organism>
<dbReference type="OrthoDB" id="8481003at2"/>
<dbReference type="Pfam" id="PF11638">
    <property type="entry name" value="DnaA_N"/>
    <property type="match status" value="1"/>
</dbReference>
<evidence type="ECO:0000256" key="1">
    <source>
        <dbReference type="SAM" id="MobiDB-lite"/>
    </source>
</evidence>
<evidence type="ECO:0000313" key="3">
    <source>
        <dbReference type="EMBL" id="ASF48122.1"/>
    </source>
</evidence>
<proteinExistence type="predicted"/>
<evidence type="ECO:0000259" key="2">
    <source>
        <dbReference type="Pfam" id="PF11638"/>
    </source>
</evidence>
<dbReference type="InterPro" id="IPR024633">
    <property type="entry name" value="DnaA_N_dom"/>
</dbReference>
<dbReference type="EMBL" id="CP022129">
    <property type="protein sequence ID" value="ASF48122.1"/>
    <property type="molecule type" value="Genomic_DNA"/>
</dbReference>
<dbReference type="Proteomes" id="UP000197019">
    <property type="component" value="Chromosome"/>
</dbReference>
<reference evidence="3 4" key="1">
    <citation type="submission" date="2017-06" db="EMBL/GenBank/DDBJ databases">
        <title>Genome Sequencing of the methanotroph Methylovulum psychrotolerants str. HV10-M2 isolated from a high-altitude environment.</title>
        <authorList>
            <person name="Mateos-Rivera A."/>
        </authorList>
    </citation>
    <scope>NUCLEOTIDE SEQUENCE [LARGE SCALE GENOMIC DNA]</scope>
    <source>
        <strain evidence="3 4">HV10_M2</strain>
    </source>
</reference>
<dbReference type="Gene3D" id="3.30.300.180">
    <property type="match status" value="1"/>
</dbReference>
<gene>
    <name evidence="3" type="ORF">CEK71_19770</name>
</gene>
<keyword evidence="4" id="KW-1185">Reference proteome</keyword>
<dbReference type="Pfam" id="PF07042">
    <property type="entry name" value="TrfA"/>
    <property type="match status" value="1"/>
</dbReference>
<dbReference type="InterPro" id="IPR038454">
    <property type="entry name" value="DnaA_N_sf"/>
</dbReference>
<feature type="region of interest" description="Disordered" evidence="1">
    <location>
        <begin position="331"/>
        <end position="353"/>
    </location>
</feature>
<dbReference type="RefSeq" id="WP_088620992.1">
    <property type="nucleotide sequence ID" value="NZ_CP022129.1"/>
</dbReference>
<dbReference type="KEGG" id="mpsy:CEK71_19770"/>
<dbReference type="AlphaFoldDB" id="A0A1Z4C3L0"/>